<feature type="domain" description="Disease resistance protein winged helix" evidence="9">
    <location>
        <begin position="430"/>
        <end position="501"/>
    </location>
</feature>
<dbReference type="CDD" id="cd14798">
    <property type="entry name" value="RX-CC_like"/>
    <property type="match status" value="1"/>
</dbReference>
<evidence type="ECO:0000256" key="3">
    <source>
        <dbReference type="ARBA" id="ARBA00022737"/>
    </source>
</evidence>
<keyword evidence="5" id="KW-0611">Plant defense</keyword>
<feature type="domain" description="NB-ARC" evidence="7">
    <location>
        <begin position="176"/>
        <end position="338"/>
    </location>
</feature>
<dbReference type="PRINTS" id="PR00364">
    <property type="entry name" value="DISEASERSIST"/>
</dbReference>
<evidence type="ECO:0000259" key="9">
    <source>
        <dbReference type="Pfam" id="PF23559"/>
    </source>
</evidence>
<comment type="similarity">
    <text evidence="1">Belongs to the disease resistance NB-LRR family.</text>
</comment>
<dbReference type="InterPro" id="IPR038005">
    <property type="entry name" value="RX-like_CC"/>
</dbReference>
<dbReference type="GO" id="GO:0043531">
    <property type="term" value="F:ADP binding"/>
    <property type="evidence" value="ECO:0007669"/>
    <property type="project" value="InterPro"/>
</dbReference>
<keyword evidence="6" id="KW-0175">Coiled coil</keyword>
<feature type="domain" description="Disease resistance N-terminal" evidence="8">
    <location>
        <begin position="7"/>
        <end position="87"/>
    </location>
</feature>
<dbReference type="EMBL" id="LT934123">
    <property type="protein sequence ID" value="VAI79428.1"/>
    <property type="molecule type" value="Genomic_DNA"/>
</dbReference>
<dbReference type="FunFam" id="1.10.10.10:FF:000322">
    <property type="entry name" value="Probable disease resistance protein At1g63360"/>
    <property type="match status" value="1"/>
</dbReference>
<dbReference type="Gene3D" id="3.40.50.300">
    <property type="entry name" value="P-loop containing nucleotide triphosphate hydrolases"/>
    <property type="match status" value="1"/>
</dbReference>
<protein>
    <submittedName>
        <fullName evidence="11">Uncharacterized protein</fullName>
    </submittedName>
</protein>
<dbReference type="InterPro" id="IPR027417">
    <property type="entry name" value="P-loop_NTPase"/>
</dbReference>
<dbReference type="InterPro" id="IPR036388">
    <property type="entry name" value="WH-like_DNA-bd_sf"/>
</dbReference>
<dbReference type="PANTHER" id="PTHR23155:SF1181">
    <property type="entry name" value="OS08G0170200 PROTEIN"/>
    <property type="match status" value="1"/>
</dbReference>
<keyword evidence="4" id="KW-0547">Nucleotide-binding</keyword>
<dbReference type="Pfam" id="PF23559">
    <property type="entry name" value="WHD_DRP"/>
    <property type="match status" value="1"/>
</dbReference>
<feature type="domain" description="Disease resistance R13L4/SHOC-2-like LRR" evidence="10">
    <location>
        <begin position="632"/>
        <end position="920"/>
    </location>
</feature>
<dbReference type="GO" id="GO:0042742">
    <property type="term" value="P:defense response to bacterium"/>
    <property type="evidence" value="ECO:0007669"/>
    <property type="project" value="UniProtKB-ARBA"/>
</dbReference>
<evidence type="ECO:0000259" key="7">
    <source>
        <dbReference type="Pfam" id="PF00931"/>
    </source>
</evidence>
<name>A0A9R0ZK68_TRITD</name>
<evidence type="ECO:0000256" key="2">
    <source>
        <dbReference type="ARBA" id="ARBA00022614"/>
    </source>
</evidence>
<evidence type="ECO:0000256" key="4">
    <source>
        <dbReference type="ARBA" id="ARBA00022741"/>
    </source>
</evidence>
<dbReference type="Pfam" id="PF18052">
    <property type="entry name" value="Rx_N"/>
    <property type="match status" value="1"/>
</dbReference>
<dbReference type="Gene3D" id="3.80.10.10">
    <property type="entry name" value="Ribonuclease Inhibitor"/>
    <property type="match status" value="1"/>
</dbReference>
<accession>A0A9R0ZK68</accession>
<dbReference type="InterPro" id="IPR058922">
    <property type="entry name" value="WHD_DRP"/>
</dbReference>
<dbReference type="Proteomes" id="UP000324705">
    <property type="component" value="Chromosome 7A"/>
</dbReference>
<dbReference type="Gene3D" id="1.20.5.4130">
    <property type="match status" value="1"/>
</dbReference>
<evidence type="ECO:0000256" key="5">
    <source>
        <dbReference type="ARBA" id="ARBA00022821"/>
    </source>
</evidence>
<dbReference type="InterPro" id="IPR041118">
    <property type="entry name" value="Rx_N"/>
</dbReference>
<evidence type="ECO:0000259" key="10">
    <source>
        <dbReference type="Pfam" id="PF23598"/>
    </source>
</evidence>
<dbReference type="InterPro" id="IPR032675">
    <property type="entry name" value="LRR_dom_sf"/>
</dbReference>
<dbReference type="InterPro" id="IPR044974">
    <property type="entry name" value="Disease_R_plants"/>
</dbReference>
<dbReference type="GO" id="GO:0009626">
    <property type="term" value="P:plant-type hypersensitive response"/>
    <property type="evidence" value="ECO:0007669"/>
    <property type="project" value="UniProtKB-ARBA"/>
</dbReference>
<evidence type="ECO:0000313" key="12">
    <source>
        <dbReference type="Proteomes" id="UP000324705"/>
    </source>
</evidence>
<evidence type="ECO:0000256" key="6">
    <source>
        <dbReference type="ARBA" id="ARBA00023054"/>
    </source>
</evidence>
<organism evidence="11 12">
    <name type="scientific">Triticum turgidum subsp. durum</name>
    <name type="common">Durum wheat</name>
    <name type="synonym">Triticum durum</name>
    <dbReference type="NCBI Taxonomy" id="4567"/>
    <lineage>
        <taxon>Eukaryota</taxon>
        <taxon>Viridiplantae</taxon>
        <taxon>Streptophyta</taxon>
        <taxon>Embryophyta</taxon>
        <taxon>Tracheophyta</taxon>
        <taxon>Spermatophyta</taxon>
        <taxon>Magnoliopsida</taxon>
        <taxon>Liliopsida</taxon>
        <taxon>Poales</taxon>
        <taxon>Poaceae</taxon>
        <taxon>BOP clade</taxon>
        <taxon>Pooideae</taxon>
        <taxon>Triticodae</taxon>
        <taxon>Triticeae</taxon>
        <taxon>Triticinae</taxon>
        <taxon>Triticum</taxon>
    </lineage>
</organism>
<keyword evidence="2" id="KW-0433">Leucine-rich repeat</keyword>
<dbReference type="SUPFAM" id="SSF52058">
    <property type="entry name" value="L domain-like"/>
    <property type="match status" value="1"/>
</dbReference>
<evidence type="ECO:0000313" key="11">
    <source>
        <dbReference type="EMBL" id="VAI79428.1"/>
    </source>
</evidence>
<dbReference type="AlphaFoldDB" id="A0A9R0ZK68"/>
<dbReference type="Gene3D" id="1.10.8.430">
    <property type="entry name" value="Helical domain of apoptotic protease-activating factors"/>
    <property type="match status" value="1"/>
</dbReference>
<dbReference type="InterPro" id="IPR055414">
    <property type="entry name" value="LRR_R13L4/SHOC2-like"/>
</dbReference>
<proteinExistence type="inferred from homology"/>
<keyword evidence="3" id="KW-0677">Repeat</keyword>
<evidence type="ECO:0000256" key="1">
    <source>
        <dbReference type="ARBA" id="ARBA00008894"/>
    </source>
</evidence>
<dbReference type="SUPFAM" id="SSF52540">
    <property type="entry name" value="P-loop containing nucleoside triphosphate hydrolases"/>
    <property type="match status" value="1"/>
</dbReference>
<dbReference type="GO" id="GO:0002758">
    <property type="term" value="P:innate immune response-activating signaling pathway"/>
    <property type="evidence" value="ECO:0007669"/>
    <property type="project" value="UniProtKB-ARBA"/>
</dbReference>
<dbReference type="Gramene" id="TRITD7Av1G236360.3">
    <property type="protein sequence ID" value="TRITD7Av1G236360.3"/>
    <property type="gene ID" value="TRITD7Av1G236360"/>
</dbReference>
<gene>
    <name evidence="11" type="ORF">TRITD_7Av1G236360</name>
</gene>
<dbReference type="Pfam" id="PF23598">
    <property type="entry name" value="LRR_14"/>
    <property type="match status" value="1"/>
</dbReference>
<dbReference type="InterPro" id="IPR002182">
    <property type="entry name" value="NB-ARC"/>
</dbReference>
<dbReference type="Gene3D" id="1.10.10.10">
    <property type="entry name" value="Winged helix-like DNA-binding domain superfamily/Winged helix DNA-binding domain"/>
    <property type="match status" value="1"/>
</dbReference>
<keyword evidence="12" id="KW-1185">Reference proteome</keyword>
<dbReference type="PANTHER" id="PTHR23155">
    <property type="entry name" value="DISEASE RESISTANCE PROTEIN RP"/>
    <property type="match status" value="1"/>
</dbReference>
<dbReference type="InterPro" id="IPR042197">
    <property type="entry name" value="Apaf_helical"/>
</dbReference>
<evidence type="ECO:0000259" key="8">
    <source>
        <dbReference type="Pfam" id="PF18052"/>
    </source>
</evidence>
<dbReference type="Pfam" id="PF00931">
    <property type="entry name" value="NB-ARC"/>
    <property type="match status" value="1"/>
</dbReference>
<sequence>MDLATAALRSLLPKLAELIHGEYKLQKGVKKDVQFLEREMTSIDAALRKVAMVPHDKLDDNSKIWANQVRELSYEMEDVVESFLVGVQGFEPAANPDGFKGFVKKVANLFTKGKARHQIANAIKSIKDQVQEVADRRDRYKIDDLQASLAATTMVDPRLMAQFKDHKELVGIEGPRDELIKRLVDEDDCESKQQLKILSIFGFGGVGKTTLARAVYDKIQAQFVCKAFFSVGQNPNLKNVLIGILLRLDKDTCSNPTMLDDVLLIEKLRGLLGNKRYLIIIDDIWDMSSWDIIKCAFIDSKCESRVIITTRIFEVAKEASDIYKQEPLSPGRSKELFCMRLSIGKSKSPYHESVKISEKILQKCGGIPLAIITIASLLASKPVTDWPGVYDSIGFGNEDNKEVDTTRKILLYSYYDLPYYPRLCLLHLGIYPEDFEIRKDNLIWKWVAEGYVHEEPGKGLFEVGERYFNLLIDRSMIQAVEKPYYSIIYACHVHDLVLDMIHFLSEDEGFVTASNSNRTSLCITARRLAINSEAIEQNGYVANSSMQQVRSYNATMCQFSMLPLLSNFKALRVLALEECTFMGSEQFSMKPEDSPYHLKHLGRLIHIRYLGISDQLESLEVPEEIGDLRFLQVPEEIGDLRFLQVLDLGRSGIKKLPQSVGRLTQLKCLRFPGSSMEVLDCTNLTSLEELKLHTVSTDFLKGLGKLKEMRVFEVLFEEHDNMLFKDLMGNLANLQKLQVIMVDCWSRDCKQWSGYAGSVALGHLRHLTVHGLLPGLPVWINTSCLPNLCHLNMKLKAMEPQDMEILGRFSELITLRIRCKDGAVFPDTMEEGAFPKLRYLELENSNQPRFVRGAMSSLECFEFIGLVGTNGLDFHSLMNLPRLEKVDAEIEGKTGMDTDVQQARASLKHAVEIHPNHPTLNIRGRQMDD</sequence>
<reference evidence="11 12" key="1">
    <citation type="submission" date="2017-09" db="EMBL/GenBank/DDBJ databases">
        <authorList>
            <consortium name="International Durum Wheat Genome Sequencing Consortium (IDWGSC)"/>
            <person name="Milanesi L."/>
        </authorList>
    </citation>
    <scope>NUCLEOTIDE SEQUENCE [LARGE SCALE GENOMIC DNA]</scope>
    <source>
        <strain evidence="12">cv. Svevo</strain>
    </source>
</reference>